<gene>
    <name evidence="1" type="ORF">XBO1_1500007</name>
</gene>
<dbReference type="HOGENOM" id="CLU_119102_0_0_6"/>
<organism evidence="1">
    <name type="scientific">Xenorhabdus bovienii str. oregonense</name>
    <dbReference type="NCBI Taxonomy" id="1398202"/>
    <lineage>
        <taxon>Bacteria</taxon>
        <taxon>Pseudomonadati</taxon>
        <taxon>Pseudomonadota</taxon>
        <taxon>Gammaproteobacteria</taxon>
        <taxon>Enterobacterales</taxon>
        <taxon>Morganellaceae</taxon>
        <taxon>Xenorhabdus</taxon>
    </lineage>
</organism>
<reference evidence="1" key="1">
    <citation type="submission" date="2013-07" db="EMBL/GenBank/DDBJ databases">
        <title>Sub-species coevolution in mutualistic symbiosis.</title>
        <authorList>
            <person name="Murfin K."/>
            <person name="Klassen J."/>
            <person name="Lee M."/>
            <person name="Forst S."/>
            <person name="Stock P."/>
            <person name="Goodrich-Blair H."/>
        </authorList>
    </citation>
    <scope>NUCLEOTIDE SEQUENCE [LARGE SCALE GENOMIC DNA]</scope>
    <source>
        <strain evidence="1">Oregonense</strain>
    </source>
</reference>
<protein>
    <submittedName>
        <fullName evidence="1">Putative exported protein</fullName>
    </submittedName>
</protein>
<accession>A0A077NS00</accession>
<evidence type="ECO:0000313" key="1">
    <source>
        <dbReference type="EMBL" id="CDH04862.1"/>
    </source>
</evidence>
<name>A0A077NS00_XENBV</name>
<dbReference type="AlphaFoldDB" id="A0A077NS00"/>
<dbReference type="InterPro" id="IPR021300">
    <property type="entry name" value="Integr_conj_element_PFL4695"/>
</dbReference>
<comment type="caution">
    <text evidence="1">The sequence shown here is derived from an EMBL/GenBank/DDBJ whole genome shotgun (WGS) entry which is preliminary data.</text>
</comment>
<proteinExistence type="predicted"/>
<dbReference type="Proteomes" id="UP000028483">
    <property type="component" value="Unassembled WGS sequence"/>
</dbReference>
<dbReference type="Pfam" id="PF11072">
    <property type="entry name" value="DUF2859"/>
    <property type="match status" value="1"/>
</dbReference>
<dbReference type="NCBIfam" id="TIGR03765">
    <property type="entry name" value="ICE_PFL_4695"/>
    <property type="match status" value="1"/>
</dbReference>
<dbReference type="EMBL" id="CBSX010000058">
    <property type="protein sequence ID" value="CDH04862.1"/>
    <property type="molecule type" value="Genomic_DNA"/>
</dbReference>
<sequence>MVPVWQGTDAGFVAAGRAGMADHIIMKPLNLFPVVGLLWMTTCHAELIVIADLGGKDASPFYDSINAEQHDATLPSAPSFSPEVIGEAAMLPVSTPELSPGKVASRPLQLPGIGALFLIGDDPDSRQWLSQHAATLTKLQAVGLVVNVRDMAGLQALRVLVPGLLLSPASGSELARRLQLQHYPVLITDTQFSQQLSP</sequence>